<feature type="compositionally biased region" description="Gly residues" evidence="1">
    <location>
        <begin position="317"/>
        <end position="328"/>
    </location>
</feature>
<feature type="region of interest" description="Disordered" evidence="1">
    <location>
        <begin position="243"/>
        <end position="264"/>
    </location>
</feature>
<feature type="region of interest" description="Disordered" evidence="1">
    <location>
        <begin position="195"/>
        <end position="219"/>
    </location>
</feature>
<gene>
    <name evidence="3" type="ORF">NTJ_07264</name>
</gene>
<evidence type="ECO:0000313" key="4">
    <source>
        <dbReference type="Proteomes" id="UP001307889"/>
    </source>
</evidence>
<reference evidence="3 4" key="1">
    <citation type="submission" date="2023-09" db="EMBL/GenBank/DDBJ databases">
        <title>Nesidiocoris tenuis whole genome shotgun sequence.</title>
        <authorList>
            <person name="Shibata T."/>
            <person name="Shimoda M."/>
            <person name="Kobayashi T."/>
            <person name="Uehara T."/>
        </authorList>
    </citation>
    <scope>NUCLEOTIDE SEQUENCE [LARGE SCALE GENOMIC DNA]</scope>
    <source>
        <strain evidence="3 4">Japan</strain>
    </source>
</reference>
<accession>A0ABN7AU52</accession>
<evidence type="ECO:0000256" key="2">
    <source>
        <dbReference type="SAM" id="SignalP"/>
    </source>
</evidence>
<feature type="compositionally biased region" description="Basic and acidic residues" evidence="1">
    <location>
        <begin position="353"/>
        <end position="367"/>
    </location>
</feature>
<feature type="signal peptide" evidence="2">
    <location>
        <begin position="1"/>
        <end position="17"/>
    </location>
</feature>
<organism evidence="3 4">
    <name type="scientific">Nesidiocoris tenuis</name>
    <dbReference type="NCBI Taxonomy" id="355587"/>
    <lineage>
        <taxon>Eukaryota</taxon>
        <taxon>Metazoa</taxon>
        <taxon>Ecdysozoa</taxon>
        <taxon>Arthropoda</taxon>
        <taxon>Hexapoda</taxon>
        <taxon>Insecta</taxon>
        <taxon>Pterygota</taxon>
        <taxon>Neoptera</taxon>
        <taxon>Paraneoptera</taxon>
        <taxon>Hemiptera</taxon>
        <taxon>Heteroptera</taxon>
        <taxon>Panheteroptera</taxon>
        <taxon>Cimicomorpha</taxon>
        <taxon>Miridae</taxon>
        <taxon>Dicyphina</taxon>
        <taxon>Nesidiocoris</taxon>
    </lineage>
</organism>
<feature type="compositionally biased region" description="Pro residues" evidence="1">
    <location>
        <begin position="336"/>
        <end position="347"/>
    </location>
</feature>
<protein>
    <submittedName>
        <fullName evidence="3">Uncharacterized protein</fullName>
    </submittedName>
</protein>
<sequence length="407" mass="45831">MWWRLLGLTVVAMGVVAEEGTFEKVRSAEGRQQKVKNPYQIPQYGDVYGDIVPDRVEVVSSALRILPRRTDSEKAKSLSVNVAQAGSKIEPNSATIRQRRATAAESSGWRKPRQYEFVTRRDWLNGADGRWLNGEGRSARLLDEPESSASRYYADERLPYDGYYNRRSGHGPQKQRIIYYATLPEIVRRPGEWTPPRPIYGGYPNNNPRDNEVAPPPRPPPIDDHFYTNDGGTRVSSSIIGFSDKHDVKPYPPSAPIDDLSTPKFTIIDAEPPYSYRGPPPPDRYDLRYDNRYDQDKYDFDRFDQRYNSHRNYGSPYNGGGDRPFYGGGDRRAGPPRAPEVPLPPLPLTIVRKPLDVRPLDPSEGSRRFTTQGPPVSSPTSTAAPTSTTSTTTGTILASFERSYGKF</sequence>
<keyword evidence="4" id="KW-1185">Reference proteome</keyword>
<proteinExistence type="predicted"/>
<keyword evidence="2" id="KW-0732">Signal</keyword>
<evidence type="ECO:0000313" key="3">
    <source>
        <dbReference type="EMBL" id="BES94455.1"/>
    </source>
</evidence>
<feature type="chain" id="PRO_5047082533" evidence="2">
    <location>
        <begin position="18"/>
        <end position="407"/>
    </location>
</feature>
<feature type="compositionally biased region" description="Low complexity" evidence="1">
    <location>
        <begin position="378"/>
        <end position="393"/>
    </location>
</feature>
<name>A0ABN7AU52_9HEMI</name>
<evidence type="ECO:0000256" key="1">
    <source>
        <dbReference type="SAM" id="MobiDB-lite"/>
    </source>
</evidence>
<dbReference type="EMBL" id="AP028913">
    <property type="protein sequence ID" value="BES94455.1"/>
    <property type="molecule type" value="Genomic_DNA"/>
</dbReference>
<feature type="region of interest" description="Disordered" evidence="1">
    <location>
        <begin position="309"/>
        <end position="395"/>
    </location>
</feature>
<dbReference type="Proteomes" id="UP001307889">
    <property type="component" value="Chromosome 5"/>
</dbReference>